<reference evidence="1" key="2">
    <citation type="submission" date="2006-08" db="EMBL/GenBank/DDBJ databases">
        <authorList>
            <person name="Childs K."/>
        </authorList>
    </citation>
    <scope>NUCLEOTIDE SEQUENCE</scope>
</reference>
<reference evidence="1" key="1">
    <citation type="submission" date="2004-05" db="EMBL/GenBank/DDBJ databases">
        <authorList>
            <person name="Buell R."/>
            <person name="Liu J."/>
            <person name="Childs K."/>
            <person name="Zaborsky J."/>
            <person name="Tallon L."/>
            <person name="Wirtz U."/>
            <person name="Wei F."/>
            <person name="Kuang H."/>
            <person name="Zhang P."/>
            <person name="Marano M."/>
            <person name="Baker B."/>
        </authorList>
    </citation>
    <scope>NUCLEOTIDE SEQUENCE</scope>
</reference>
<accession>Q6L3Y0</accession>
<dbReference type="AlphaFoldDB" id="Q6L3Y0"/>
<protein>
    <submittedName>
        <fullName evidence="1">Late blight resistance protein, putative</fullName>
    </submittedName>
</protein>
<name>Q6L3Y0_SOLDE</name>
<evidence type="ECO:0000313" key="1">
    <source>
        <dbReference type="EMBL" id="AAT38795.1"/>
    </source>
</evidence>
<sequence length="106" mass="12366">MKPLQILRWMLGQTPQHPNKTKLGTQNNRVLQKARRLTTNSGVLRWINGMQDVDPEYLCLHRHKMQANWHQYIECTSMRAGKLNHNLSLKGVQENTYLGSVQLMNN</sequence>
<dbReference type="EMBL" id="AC149267">
    <property type="protein sequence ID" value="AAT38795.1"/>
    <property type="molecule type" value="Genomic_DNA"/>
</dbReference>
<proteinExistence type="predicted"/>
<gene>
    <name evidence="1" type="ORF">SDM1_47t00006</name>
</gene>
<organism evidence="1">
    <name type="scientific">Solanum demissum</name>
    <name type="common">Wild potato</name>
    <dbReference type="NCBI Taxonomy" id="50514"/>
    <lineage>
        <taxon>Eukaryota</taxon>
        <taxon>Viridiplantae</taxon>
        <taxon>Streptophyta</taxon>
        <taxon>Embryophyta</taxon>
        <taxon>Tracheophyta</taxon>
        <taxon>Spermatophyta</taxon>
        <taxon>Magnoliopsida</taxon>
        <taxon>eudicotyledons</taxon>
        <taxon>Gunneridae</taxon>
        <taxon>Pentapetalae</taxon>
        <taxon>asterids</taxon>
        <taxon>lamiids</taxon>
        <taxon>Solanales</taxon>
        <taxon>Solanaceae</taxon>
        <taxon>Solanoideae</taxon>
        <taxon>Solaneae</taxon>
        <taxon>Solanum</taxon>
    </lineage>
</organism>